<comment type="caution">
    <text evidence="13">The sequence shown here is derived from an EMBL/GenBank/DDBJ whole genome shotgun (WGS) entry which is preliminary data.</text>
</comment>
<dbReference type="GO" id="GO:0010833">
    <property type="term" value="P:telomere maintenance via telomere lengthening"/>
    <property type="evidence" value="ECO:0007669"/>
    <property type="project" value="UniProtKB-UniRule"/>
</dbReference>
<dbReference type="InterPro" id="IPR039595">
    <property type="entry name" value="TE2IP/Rap1"/>
</dbReference>
<feature type="domain" description="BRCT" evidence="12">
    <location>
        <begin position="19"/>
        <end position="94"/>
    </location>
</feature>
<dbReference type="SUPFAM" id="SSF52113">
    <property type="entry name" value="BRCT domain"/>
    <property type="match status" value="1"/>
</dbReference>
<dbReference type="InterPro" id="IPR036420">
    <property type="entry name" value="BRCT_dom_sf"/>
</dbReference>
<feature type="region of interest" description="Disordered" evidence="9">
    <location>
        <begin position="307"/>
        <end position="442"/>
    </location>
</feature>
<dbReference type="InterPro" id="IPR001357">
    <property type="entry name" value="BRCT_dom"/>
</dbReference>
<evidence type="ECO:0000256" key="5">
    <source>
        <dbReference type="ARBA" id="ARBA00023159"/>
    </source>
</evidence>
<comment type="function">
    <text evidence="8">Involved in the regulation of telomere length, clustering and has a specific role in telomere position effect (TPE).</text>
</comment>
<evidence type="ECO:0000256" key="1">
    <source>
        <dbReference type="ARBA" id="ARBA00010467"/>
    </source>
</evidence>
<feature type="compositionally biased region" description="Basic residues" evidence="9">
    <location>
        <begin position="313"/>
        <end position="325"/>
    </location>
</feature>
<dbReference type="EMBL" id="ML993923">
    <property type="protein sequence ID" value="KAF2202826.1"/>
    <property type="molecule type" value="Genomic_DNA"/>
</dbReference>
<dbReference type="Pfam" id="PF11626">
    <property type="entry name" value="Rap1_C"/>
    <property type="match status" value="1"/>
</dbReference>
<dbReference type="Gene3D" id="1.10.10.2170">
    <property type="match status" value="1"/>
</dbReference>
<dbReference type="Proteomes" id="UP000799536">
    <property type="component" value="Unassembled WGS sequence"/>
</dbReference>
<dbReference type="InterPro" id="IPR021661">
    <property type="entry name" value="Rap1_C"/>
</dbReference>
<evidence type="ECO:0000256" key="2">
    <source>
        <dbReference type="ARBA" id="ARBA00022454"/>
    </source>
</evidence>
<keyword evidence="5" id="KW-0010">Activator</keyword>
<evidence type="ECO:0000259" key="10">
    <source>
        <dbReference type="Pfam" id="PF08914"/>
    </source>
</evidence>
<keyword evidence="4" id="KW-0805">Transcription regulation</keyword>
<comment type="similarity">
    <text evidence="1 8">Belongs to the RAP1 family.</text>
</comment>
<keyword evidence="7 8" id="KW-0539">Nucleus</keyword>
<gene>
    <name evidence="13" type="ORF">GQ43DRAFT_462091</name>
</gene>
<feature type="domain" description="TRF2-interacting telomeric protein/Rap1 C-terminal" evidence="11">
    <location>
        <begin position="568"/>
        <end position="651"/>
    </location>
</feature>
<accession>A0A9P4JR23</accession>
<evidence type="ECO:0000313" key="13">
    <source>
        <dbReference type="EMBL" id="KAF2202826.1"/>
    </source>
</evidence>
<organism evidence="13 14">
    <name type="scientific">Delitschia confertaspora ATCC 74209</name>
    <dbReference type="NCBI Taxonomy" id="1513339"/>
    <lineage>
        <taxon>Eukaryota</taxon>
        <taxon>Fungi</taxon>
        <taxon>Dikarya</taxon>
        <taxon>Ascomycota</taxon>
        <taxon>Pezizomycotina</taxon>
        <taxon>Dothideomycetes</taxon>
        <taxon>Pleosporomycetidae</taxon>
        <taxon>Pleosporales</taxon>
        <taxon>Delitschiaceae</taxon>
        <taxon>Delitschia</taxon>
    </lineage>
</organism>
<evidence type="ECO:0000256" key="4">
    <source>
        <dbReference type="ARBA" id="ARBA00023015"/>
    </source>
</evidence>
<dbReference type="OrthoDB" id="435460at2759"/>
<dbReference type="GO" id="GO:0070187">
    <property type="term" value="C:shelterin complex"/>
    <property type="evidence" value="ECO:0007669"/>
    <property type="project" value="TreeGrafter"/>
</dbReference>
<dbReference type="InterPro" id="IPR015010">
    <property type="entry name" value="TERF2IP_Myb"/>
</dbReference>
<dbReference type="Pfam" id="PF16589">
    <property type="entry name" value="BRCT_2"/>
    <property type="match status" value="1"/>
</dbReference>
<name>A0A9P4JR23_9PLEO</name>
<evidence type="ECO:0000256" key="8">
    <source>
        <dbReference type="RuleBase" id="RU367107"/>
    </source>
</evidence>
<dbReference type="InterPro" id="IPR038104">
    <property type="entry name" value="Rap1_C_sf"/>
</dbReference>
<reference evidence="13" key="1">
    <citation type="journal article" date="2020" name="Stud. Mycol.">
        <title>101 Dothideomycetes genomes: a test case for predicting lifestyles and emergence of pathogens.</title>
        <authorList>
            <person name="Haridas S."/>
            <person name="Albert R."/>
            <person name="Binder M."/>
            <person name="Bloem J."/>
            <person name="Labutti K."/>
            <person name="Salamov A."/>
            <person name="Andreopoulos B."/>
            <person name="Baker S."/>
            <person name="Barry K."/>
            <person name="Bills G."/>
            <person name="Bluhm B."/>
            <person name="Cannon C."/>
            <person name="Castanera R."/>
            <person name="Culley D."/>
            <person name="Daum C."/>
            <person name="Ezra D."/>
            <person name="Gonzalez J."/>
            <person name="Henrissat B."/>
            <person name="Kuo A."/>
            <person name="Liang C."/>
            <person name="Lipzen A."/>
            <person name="Lutzoni F."/>
            <person name="Magnuson J."/>
            <person name="Mondo S."/>
            <person name="Nolan M."/>
            <person name="Ohm R."/>
            <person name="Pangilinan J."/>
            <person name="Park H.-J."/>
            <person name="Ramirez L."/>
            <person name="Alfaro M."/>
            <person name="Sun H."/>
            <person name="Tritt A."/>
            <person name="Yoshinaga Y."/>
            <person name="Zwiers L.-H."/>
            <person name="Turgeon B."/>
            <person name="Goodwin S."/>
            <person name="Spatafora J."/>
            <person name="Crous P."/>
            <person name="Grigoriev I."/>
        </authorList>
    </citation>
    <scope>NUCLEOTIDE SEQUENCE</scope>
    <source>
        <strain evidence="13">ATCC 74209</strain>
    </source>
</reference>
<feature type="region of interest" description="Disordered" evidence="9">
    <location>
        <begin position="459"/>
        <end position="558"/>
    </location>
</feature>
<feature type="region of interest" description="Disordered" evidence="9">
    <location>
        <begin position="173"/>
        <end position="201"/>
    </location>
</feature>
<comment type="subcellular location">
    <subcellularLocation>
        <location evidence="8">Nucleus</location>
    </subcellularLocation>
    <subcellularLocation>
        <location evidence="8">Chromosome</location>
        <location evidence="8">Telomere</location>
    </subcellularLocation>
</comment>
<comment type="subunit">
    <text evidence="8">Homodimer.</text>
</comment>
<keyword evidence="14" id="KW-1185">Reference proteome</keyword>
<evidence type="ECO:0000256" key="6">
    <source>
        <dbReference type="ARBA" id="ARBA00023163"/>
    </source>
</evidence>
<evidence type="ECO:0000259" key="11">
    <source>
        <dbReference type="Pfam" id="PF11626"/>
    </source>
</evidence>
<dbReference type="Pfam" id="PF08914">
    <property type="entry name" value="Myb_Rap1"/>
    <property type="match status" value="1"/>
</dbReference>
<feature type="compositionally biased region" description="Basic and acidic residues" evidence="9">
    <location>
        <begin position="393"/>
        <end position="405"/>
    </location>
</feature>
<dbReference type="InterPro" id="IPR009057">
    <property type="entry name" value="Homeodomain-like_sf"/>
</dbReference>
<dbReference type="SUPFAM" id="SSF46689">
    <property type="entry name" value="Homeodomain-like"/>
    <property type="match status" value="1"/>
</dbReference>
<protein>
    <recommendedName>
        <fullName evidence="8">DNA-binding protein RAP1</fullName>
    </recommendedName>
</protein>
<dbReference type="Gene3D" id="1.10.10.60">
    <property type="entry name" value="Homeodomain-like"/>
    <property type="match status" value="1"/>
</dbReference>
<dbReference type="CDD" id="cd11655">
    <property type="entry name" value="rap1_myb-like"/>
    <property type="match status" value="1"/>
</dbReference>
<keyword evidence="6" id="KW-0804">Transcription</keyword>
<dbReference type="PANTHER" id="PTHR16466:SF6">
    <property type="entry name" value="TELOMERIC REPEAT-BINDING FACTOR 2-INTERACTING PROTEIN 1"/>
    <property type="match status" value="1"/>
</dbReference>
<proteinExistence type="inferred from homology"/>
<dbReference type="GO" id="GO:0031848">
    <property type="term" value="P:protection from non-homologous end joining at telomere"/>
    <property type="evidence" value="ECO:0007669"/>
    <property type="project" value="TreeGrafter"/>
</dbReference>
<keyword evidence="3 8" id="KW-0779">Telomere</keyword>
<evidence type="ECO:0000256" key="9">
    <source>
        <dbReference type="SAM" id="MobiDB-lite"/>
    </source>
</evidence>
<feature type="compositionally biased region" description="Acidic residues" evidence="9">
    <location>
        <begin position="414"/>
        <end position="431"/>
    </location>
</feature>
<evidence type="ECO:0000259" key="12">
    <source>
        <dbReference type="Pfam" id="PF16589"/>
    </source>
</evidence>
<evidence type="ECO:0000256" key="7">
    <source>
        <dbReference type="ARBA" id="ARBA00023242"/>
    </source>
</evidence>
<feature type="domain" description="TERF2-interacting telomeric protein 1 Myb" evidence="10">
    <location>
        <begin position="119"/>
        <end position="174"/>
    </location>
</feature>
<dbReference type="GO" id="GO:0042162">
    <property type="term" value="F:telomeric DNA binding"/>
    <property type="evidence" value="ECO:0007669"/>
    <property type="project" value="TreeGrafter"/>
</dbReference>
<dbReference type="Gene3D" id="3.40.50.10190">
    <property type="entry name" value="BRCT domain"/>
    <property type="match status" value="1"/>
</dbReference>
<sequence>MAAPLVITTAIEGINLGGQLFQGKKFFVAQRTPSRLHYLEQIKSNGGEIVALEKHADFLIADHARAKGAHAGSISYQFIEESIKKGQVQDPTRYAIGPLKGTVPQAGFSRSLKSFRTRFTVDDDRILWNWVQDYVKKGGTVGGNKIYEQLAAVNPRHTAQSWRDRYLKHLQYHPPTGSVPMDAQSHLPSEQSAEQLPSNQASVRLSTAPNTRIENNWVSGVVQESSSEEISMLGKSTQLRNYTIADLQAIFDDSDYEEVYANVPGILDCTVGKYLQGWEDWAKGTPQSAELWKQYYEKIVLPNWRRDPQGKRDKIKRKVHNRHTRERQAKSPAASEKSIKRKHSLDGPSEPGSNSDPLLTKRIRQENLSSGGRQKIGIPQEDDPEKEPVVISDAERSSLSGKEEPVNGENAQPSEDEDYNQQELQNPEDENSTPRPGPIGFRAALYDTQAILLSPSQTIDLGLAPLPPGFSQSDGGSPSPTSSRASSSTRRPDSVSTSFSIQEFRRSFTEADAAPVNQREQSPLIEMAPIALPDVESDSETDSPSSSSDLDPDPPLAGLEIGEFFEEQQEEGYSTEEIALALGHTTLRPELAKLVLEELKAGRPLPDQRGIWTKEDDEKARYGGPRELRALQLKHTVDGWGGISEREKYLRRFS</sequence>
<evidence type="ECO:0000313" key="14">
    <source>
        <dbReference type="Proteomes" id="UP000799536"/>
    </source>
</evidence>
<evidence type="ECO:0000256" key="3">
    <source>
        <dbReference type="ARBA" id="ARBA00022895"/>
    </source>
</evidence>
<dbReference type="PANTHER" id="PTHR16466">
    <property type="entry name" value="TELOMERE REPEAT-BINDING FACTOR 2-INTERACTING PROTEIN 1"/>
    <property type="match status" value="1"/>
</dbReference>
<feature type="compositionally biased region" description="Low complexity" evidence="9">
    <location>
        <begin position="477"/>
        <end position="489"/>
    </location>
</feature>
<feature type="compositionally biased region" description="Polar residues" evidence="9">
    <location>
        <begin position="186"/>
        <end position="201"/>
    </location>
</feature>
<dbReference type="AlphaFoldDB" id="A0A9P4JR23"/>
<keyword evidence="2 8" id="KW-0158">Chromosome</keyword>